<dbReference type="GO" id="GO:0032259">
    <property type="term" value="P:methylation"/>
    <property type="evidence" value="ECO:0007669"/>
    <property type="project" value="UniProtKB-KW"/>
</dbReference>
<dbReference type="InterPro" id="IPR041698">
    <property type="entry name" value="Methyltransf_25"/>
</dbReference>
<name>A0A897MRW2_9EURY</name>
<accession>A0A897MRW2</accession>
<sequence length="244" mass="25898">MTSDSPTTEDTAGTSTSDAQAFYGQWARLYDALARYTPGIARLRTRAATALCLEPGDTVVEMGCGTGANLPYLRERVGPEGTVIGIDYTRGMLDVADELVGTYDNVHLIHGDATAPPLSAVGAGTPDSHGVDAVLATFVVGMLDDPATGIEDWCDLLTAGGHLVLVNAARSERWYGAPLNALFRAVVVLSTPPTTKLRYDTDPHGTLDRRIATGHDALRERANETTEATFAGGIVRLTGGRIRR</sequence>
<dbReference type="GeneID" id="70685346"/>
<dbReference type="CDD" id="cd02440">
    <property type="entry name" value="AdoMet_MTases"/>
    <property type="match status" value="1"/>
</dbReference>
<feature type="domain" description="Methyltransferase" evidence="3">
    <location>
        <begin position="59"/>
        <end position="161"/>
    </location>
</feature>
<evidence type="ECO:0000313" key="5">
    <source>
        <dbReference type="Proteomes" id="UP000663586"/>
    </source>
</evidence>
<evidence type="ECO:0000256" key="1">
    <source>
        <dbReference type="ARBA" id="ARBA00022603"/>
    </source>
</evidence>
<dbReference type="PANTHER" id="PTHR43861">
    <property type="entry name" value="TRANS-ACONITATE 2-METHYLTRANSFERASE-RELATED"/>
    <property type="match status" value="1"/>
</dbReference>
<dbReference type="Gene3D" id="3.40.50.150">
    <property type="entry name" value="Vaccinia Virus protein VP39"/>
    <property type="match status" value="1"/>
</dbReference>
<evidence type="ECO:0000313" key="4">
    <source>
        <dbReference type="EMBL" id="QSG03172.1"/>
    </source>
</evidence>
<dbReference type="InterPro" id="IPR029063">
    <property type="entry name" value="SAM-dependent_MTases_sf"/>
</dbReference>
<evidence type="ECO:0000259" key="3">
    <source>
        <dbReference type="Pfam" id="PF13649"/>
    </source>
</evidence>
<keyword evidence="5" id="KW-1185">Reference proteome</keyword>
<dbReference type="PANTHER" id="PTHR43861:SF1">
    <property type="entry name" value="TRANS-ACONITATE 2-METHYLTRANSFERASE"/>
    <property type="match status" value="1"/>
</dbReference>
<dbReference type="AlphaFoldDB" id="A0A897MRW2"/>
<dbReference type="GO" id="GO:0008168">
    <property type="term" value="F:methyltransferase activity"/>
    <property type="evidence" value="ECO:0007669"/>
    <property type="project" value="UniProtKB-KW"/>
</dbReference>
<dbReference type="RefSeq" id="WP_238477231.1">
    <property type="nucleotide sequence ID" value="NZ_CP064786.1"/>
</dbReference>
<dbReference type="SUPFAM" id="SSF53335">
    <property type="entry name" value="S-adenosyl-L-methionine-dependent methyltransferases"/>
    <property type="match status" value="1"/>
</dbReference>
<gene>
    <name evidence="4" type="ORF">AArcS_1971</name>
</gene>
<proteinExistence type="predicted"/>
<organism evidence="4 5">
    <name type="scientific">Natranaeroarchaeum sulfidigenes</name>
    <dbReference type="NCBI Taxonomy" id="2784880"/>
    <lineage>
        <taxon>Archaea</taxon>
        <taxon>Methanobacteriati</taxon>
        <taxon>Methanobacteriota</taxon>
        <taxon>Stenosarchaea group</taxon>
        <taxon>Halobacteria</taxon>
        <taxon>Halobacteriales</taxon>
        <taxon>Natronoarchaeaceae</taxon>
        <taxon>Natranaeroarchaeum</taxon>
    </lineage>
</organism>
<evidence type="ECO:0000256" key="2">
    <source>
        <dbReference type="ARBA" id="ARBA00022679"/>
    </source>
</evidence>
<dbReference type="EMBL" id="CP064786">
    <property type="protein sequence ID" value="QSG03172.1"/>
    <property type="molecule type" value="Genomic_DNA"/>
</dbReference>
<dbReference type="KEGG" id="hara:AArcS_1971"/>
<keyword evidence="1 4" id="KW-0489">Methyltransferase</keyword>
<reference evidence="4" key="1">
    <citation type="submission" date="2020-11" db="EMBL/GenBank/DDBJ databases">
        <title>Carbohydrate-dependent, anaerobic sulfur respiration: A novel catabolism in halophilic archaea.</title>
        <authorList>
            <person name="Sorokin D.Y."/>
            <person name="Messina E."/>
            <person name="Smedile F."/>
            <person name="La Cono V."/>
            <person name="Hallsworth J.E."/>
            <person name="Yakimov M.M."/>
        </authorList>
    </citation>
    <scope>NUCLEOTIDE SEQUENCE</scope>
    <source>
        <strain evidence="4">AArc-S</strain>
    </source>
</reference>
<protein>
    <submittedName>
        <fullName evidence="4">SAM-dependent methyltransferase</fullName>
    </submittedName>
</protein>
<dbReference type="Proteomes" id="UP000663586">
    <property type="component" value="Chromosome"/>
</dbReference>
<dbReference type="Pfam" id="PF13649">
    <property type="entry name" value="Methyltransf_25"/>
    <property type="match status" value="1"/>
</dbReference>
<keyword evidence="2 4" id="KW-0808">Transferase</keyword>